<dbReference type="EMBL" id="LAZR01008296">
    <property type="protein sequence ID" value="KKM79723.1"/>
    <property type="molecule type" value="Genomic_DNA"/>
</dbReference>
<evidence type="ECO:0000313" key="1">
    <source>
        <dbReference type="EMBL" id="KKM79723.1"/>
    </source>
</evidence>
<accession>A0A0F9KCK7</accession>
<sequence length="103" mass="11704">MTLYTCNKRLDLSARQAKALKGSILKWQKIVNGTGTDKGAENCPLCNIYYFDKYCVGCPVMAVTGKHSCNNTPFRLQIKARNKHMLTFLQSILEKAYVRKGKR</sequence>
<dbReference type="AlphaFoldDB" id="A0A0F9KCK7"/>
<comment type="caution">
    <text evidence="1">The sequence shown here is derived from an EMBL/GenBank/DDBJ whole genome shotgun (WGS) entry which is preliminary data.</text>
</comment>
<gene>
    <name evidence="1" type="ORF">LCGC14_1347100</name>
</gene>
<proteinExistence type="predicted"/>
<reference evidence="1" key="1">
    <citation type="journal article" date="2015" name="Nature">
        <title>Complex archaea that bridge the gap between prokaryotes and eukaryotes.</title>
        <authorList>
            <person name="Spang A."/>
            <person name="Saw J.H."/>
            <person name="Jorgensen S.L."/>
            <person name="Zaremba-Niedzwiedzka K."/>
            <person name="Martijn J."/>
            <person name="Lind A.E."/>
            <person name="van Eijk R."/>
            <person name="Schleper C."/>
            <person name="Guy L."/>
            <person name="Ettema T.J."/>
        </authorList>
    </citation>
    <scope>NUCLEOTIDE SEQUENCE</scope>
</reference>
<organism evidence="1">
    <name type="scientific">marine sediment metagenome</name>
    <dbReference type="NCBI Taxonomy" id="412755"/>
    <lineage>
        <taxon>unclassified sequences</taxon>
        <taxon>metagenomes</taxon>
        <taxon>ecological metagenomes</taxon>
    </lineage>
</organism>
<protein>
    <submittedName>
        <fullName evidence="1">Uncharacterized protein</fullName>
    </submittedName>
</protein>
<name>A0A0F9KCK7_9ZZZZ</name>